<dbReference type="Pfam" id="PF00345">
    <property type="entry name" value="PapD_N"/>
    <property type="match status" value="1"/>
</dbReference>
<evidence type="ECO:0000256" key="2">
    <source>
        <dbReference type="ARBA" id="ARBA00007399"/>
    </source>
</evidence>
<keyword evidence="7" id="KW-0393">Immunoglobulin domain</keyword>
<accession>A0A478KIX8</accession>
<dbReference type="SUPFAM" id="SSF49354">
    <property type="entry name" value="PapD-like"/>
    <property type="match status" value="1"/>
</dbReference>
<evidence type="ECO:0000256" key="8">
    <source>
        <dbReference type="RuleBase" id="RU003918"/>
    </source>
</evidence>
<keyword evidence="3" id="KW-1029">Fimbrium biogenesis</keyword>
<gene>
    <name evidence="9" type="ORF">E5H86_20585</name>
</gene>
<evidence type="ECO:0000256" key="6">
    <source>
        <dbReference type="ARBA" id="ARBA00023186"/>
    </source>
</evidence>
<dbReference type="SUPFAM" id="SSF49584">
    <property type="entry name" value="Periplasmic chaperone C-domain"/>
    <property type="match status" value="1"/>
</dbReference>
<dbReference type="InterPro" id="IPR016147">
    <property type="entry name" value="Pili_assmbl_chaperone_N"/>
</dbReference>
<dbReference type="Pfam" id="PF02753">
    <property type="entry name" value="PapD_C"/>
    <property type="match status" value="1"/>
</dbReference>
<dbReference type="InterPro" id="IPR016148">
    <property type="entry name" value="Pili_assmbl_chaperone_C"/>
</dbReference>
<comment type="caution">
    <text evidence="9">The sequence shown here is derived from an EMBL/GenBank/DDBJ whole genome shotgun (WGS) entry which is preliminary data.</text>
</comment>
<proteinExistence type="inferred from homology"/>
<dbReference type="EMBL" id="AASEPP010000040">
    <property type="protein sequence ID" value="EFC2248156.1"/>
    <property type="molecule type" value="Genomic_DNA"/>
</dbReference>
<protein>
    <submittedName>
        <fullName evidence="9">Fimbrial chaperone</fullName>
    </submittedName>
</protein>
<keyword evidence="5" id="KW-0574">Periplasm</keyword>
<dbReference type="InterPro" id="IPR013783">
    <property type="entry name" value="Ig-like_fold"/>
</dbReference>
<evidence type="ECO:0000313" key="9">
    <source>
        <dbReference type="EMBL" id="EFC2248156.1"/>
    </source>
</evidence>
<comment type="similarity">
    <text evidence="2 8">Belongs to the periplasmic pilus chaperone family.</text>
</comment>
<name>A0A478KIX8_ECOLX</name>
<dbReference type="Proteomes" id="UP000531916">
    <property type="component" value="Unassembled WGS sequence"/>
</dbReference>
<dbReference type="GO" id="GO:0071555">
    <property type="term" value="P:cell wall organization"/>
    <property type="evidence" value="ECO:0007669"/>
    <property type="project" value="InterPro"/>
</dbReference>
<dbReference type="GO" id="GO:0030288">
    <property type="term" value="C:outer membrane-bounded periplasmic space"/>
    <property type="evidence" value="ECO:0007669"/>
    <property type="project" value="InterPro"/>
</dbReference>
<dbReference type="AlphaFoldDB" id="A0A478KIX8"/>
<dbReference type="InterPro" id="IPR036316">
    <property type="entry name" value="Pili_assmbl_chap_C_dom_sf"/>
</dbReference>
<dbReference type="PROSITE" id="PS00635">
    <property type="entry name" value="PILI_CHAPERONE"/>
    <property type="match status" value="1"/>
</dbReference>
<dbReference type="PANTHER" id="PTHR30251">
    <property type="entry name" value="PILUS ASSEMBLY CHAPERONE"/>
    <property type="match status" value="1"/>
</dbReference>
<keyword evidence="4" id="KW-0732">Signal</keyword>
<evidence type="ECO:0000256" key="3">
    <source>
        <dbReference type="ARBA" id="ARBA00022558"/>
    </source>
</evidence>
<dbReference type="InterPro" id="IPR018046">
    <property type="entry name" value="Pili_assmbl_chaperone_CS"/>
</dbReference>
<organism evidence="9 10">
    <name type="scientific">Escherichia coli</name>
    <dbReference type="NCBI Taxonomy" id="562"/>
    <lineage>
        <taxon>Bacteria</taxon>
        <taxon>Pseudomonadati</taxon>
        <taxon>Pseudomonadota</taxon>
        <taxon>Gammaproteobacteria</taxon>
        <taxon>Enterobacterales</taxon>
        <taxon>Enterobacteriaceae</taxon>
        <taxon>Escherichia</taxon>
    </lineage>
</organism>
<evidence type="ECO:0000256" key="1">
    <source>
        <dbReference type="ARBA" id="ARBA00004418"/>
    </source>
</evidence>
<dbReference type="PRINTS" id="PR00969">
    <property type="entry name" value="CHAPERONPILI"/>
</dbReference>
<dbReference type="InterPro" id="IPR008962">
    <property type="entry name" value="PapD-like_sf"/>
</dbReference>
<dbReference type="InterPro" id="IPR050643">
    <property type="entry name" value="Periplasmic_pilus_chap"/>
</dbReference>
<reference evidence="9 10" key="1">
    <citation type="submission" date="2019-04" db="EMBL/GenBank/DDBJ databases">
        <authorList>
            <consortium name="NARMS: The National Antimicrobial Resistance Monitoring System"/>
        </authorList>
    </citation>
    <scope>NUCLEOTIDE SEQUENCE [LARGE SCALE GENOMIC DNA]</scope>
    <source>
        <strain evidence="9 10">FSIS11919500</strain>
    </source>
</reference>
<evidence type="ECO:0000256" key="4">
    <source>
        <dbReference type="ARBA" id="ARBA00022729"/>
    </source>
</evidence>
<dbReference type="NCBIfam" id="NF011758">
    <property type="entry name" value="PRK15211.1"/>
    <property type="match status" value="1"/>
</dbReference>
<dbReference type="InterPro" id="IPR001829">
    <property type="entry name" value="Pili_assmbl_chaperone_bac"/>
</dbReference>
<evidence type="ECO:0000256" key="7">
    <source>
        <dbReference type="ARBA" id="ARBA00023319"/>
    </source>
</evidence>
<keyword evidence="6 8" id="KW-0143">Chaperone</keyword>
<dbReference type="PANTHER" id="PTHR30251:SF2">
    <property type="entry name" value="FIMBRIAL CHAPERONE YADV-RELATED"/>
    <property type="match status" value="1"/>
</dbReference>
<evidence type="ECO:0000256" key="5">
    <source>
        <dbReference type="ARBA" id="ARBA00022764"/>
    </source>
</evidence>
<evidence type="ECO:0000313" key="10">
    <source>
        <dbReference type="Proteomes" id="UP000531916"/>
    </source>
</evidence>
<sequence>MNKIARGGLVFLLSLVVSGQAMAAFVLNGTRFIYEEGKKNISFEVTNQADETFGGQVWINNTTQNNGMVYMVPAPPFFKVRPKEKQIIRIMRTASVLPSDRESLFWLNVQEIPPKPKVSEGNVLAVAVNTKVKLIYRPKALVTGRHDAEKKMQIIHRGTETYLVNPTPYYFAVTGITVNGQPVKLSDTVMDKISQFAPKSEVALGHLSLNGTIMVQAVNDWGGMQKYTLE</sequence>
<comment type="subcellular location">
    <subcellularLocation>
        <location evidence="1 8">Periplasm</location>
    </subcellularLocation>
</comment>
<dbReference type="Gene3D" id="2.60.40.10">
    <property type="entry name" value="Immunoglobulins"/>
    <property type="match status" value="2"/>
</dbReference>